<dbReference type="InterPro" id="IPR036259">
    <property type="entry name" value="MFS_trans_sf"/>
</dbReference>
<dbReference type="Proteomes" id="UP000500686">
    <property type="component" value="Chromosome"/>
</dbReference>
<organism evidence="6 7">
    <name type="scientific">Mycoplasma miroungigenitalium</name>
    <dbReference type="NCBI Taxonomy" id="754515"/>
    <lineage>
        <taxon>Bacteria</taxon>
        <taxon>Bacillati</taxon>
        <taxon>Mycoplasmatota</taxon>
        <taxon>Mollicutes</taxon>
        <taxon>Mycoplasmataceae</taxon>
        <taxon>Mycoplasma</taxon>
    </lineage>
</organism>
<comment type="subcellular location">
    <subcellularLocation>
        <location evidence="1">Cell membrane</location>
        <topology evidence="1">Multi-pass membrane protein</topology>
    </subcellularLocation>
</comment>
<evidence type="ECO:0000256" key="1">
    <source>
        <dbReference type="ARBA" id="ARBA00004651"/>
    </source>
</evidence>
<dbReference type="InterPro" id="IPR011699">
    <property type="entry name" value="MFS_Mycoplasma"/>
</dbReference>
<keyword evidence="2" id="KW-1003">Cell membrane</keyword>
<dbReference type="Gene3D" id="1.20.1250.20">
    <property type="entry name" value="MFS general substrate transporter like domains"/>
    <property type="match status" value="1"/>
</dbReference>
<proteinExistence type="predicted"/>
<dbReference type="Pfam" id="PF07672">
    <property type="entry name" value="MFS_Mycoplasma"/>
    <property type="match status" value="1"/>
</dbReference>
<keyword evidence="4" id="KW-1133">Transmembrane helix</keyword>
<evidence type="ECO:0000256" key="2">
    <source>
        <dbReference type="ARBA" id="ARBA00022475"/>
    </source>
</evidence>
<keyword evidence="3" id="KW-0812">Transmembrane</keyword>
<dbReference type="GO" id="GO:0005886">
    <property type="term" value="C:plasma membrane"/>
    <property type="evidence" value="ECO:0007669"/>
    <property type="project" value="UniProtKB-SubCell"/>
</dbReference>
<dbReference type="SUPFAM" id="SSF103473">
    <property type="entry name" value="MFS general substrate transporter"/>
    <property type="match status" value="1"/>
</dbReference>
<protein>
    <submittedName>
        <fullName evidence="6">MFS transporter</fullName>
    </submittedName>
</protein>
<dbReference type="NCBIfam" id="NF043062">
    <property type="entry name" value="MMSYN1_0881"/>
    <property type="match status" value="1"/>
</dbReference>
<dbReference type="EMBL" id="CP053096">
    <property type="protein sequence ID" value="QJR43548.1"/>
    <property type="molecule type" value="Genomic_DNA"/>
</dbReference>
<reference evidence="6 7" key="1">
    <citation type="submission" date="2020-05" db="EMBL/GenBank/DDBJ databases">
        <title>Novel Mycoplasma species detected in Mirounga angustirostris (northern elephant seal) from the USA.</title>
        <authorList>
            <person name="Volokhov D.V."/>
        </authorList>
    </citation>
    <scope>NUCLEOTIDE SEQUENCE [LARGE SCALE GENOMIC DNA]</scope>
    <source>
        <strain evidence="6 7">Mirounga ES2806-GEN</strain>
    </source>
</reference>
<evidence type="ECO:0000256" key="3">
    <source>
        <dbReference type="ARBA" id="ARBA00022692"/>
    </source>
</evidence>
<evidence type="ECO:0000256" key="4">
    <source>
        <dbReference type="ARBA" id="ARBA00022989"/>
    </source>
</evidence>
<name>A0A6M4JBB6_9MOLU</name>
<gene>
    <name evidence="6" type="ORF">HLA87_01960</name>
</gene>
<evidence type="ECO:0000256" key="5">
    <source>
        <dbReference type="ARBA" id="ARBA00023136"/>
    </source>
</evidence>
<dbReference type="KEGG" id="mmir:HLA87_01960"/>
<dbReference type="AlphaFoldDB" id="A0A6M4JBB6"/>
<dbReference type="RefSeq" id="WP_171111409.1">
    <property type="nucleotide sequence ID" value="NZ_CP053096.1"/>
</dbReference>
<keyword evidence="5" id="KW-0472">Membrane</keyword>
<keyword evidence="7" id="KW-1185">Reference proteome</keyword>
<evidence type="ECO:0000313" key="6">
    <source>
        <dbReference type="EMBL" id="QJR43548.1"/>
    </source>
</evidence>
<sequence>MNNSQNDKTTATSSPRKNKTLYGIFLWAVISFAYLLFVINWGFSIGLNGSGIKDGMTHAGVLGHFKIINDTSFALNNNAANWGITFGRGIGSVVVALLLVRYAHKKTTIIALVLTLFGIPAQFMPAAPYGYVLYLLLRTLMAIGGTMMIILTQPIVANFFTKKQKSIASQFGIWFYPLGTIISIVPFVFISKLDTIQNNWQVIFTVLAALNVIPLLIFIFMGSKFDISNKTQQSNNKEENAGKILLGYLKQKQTYVWVMLFGGWLAAVVFPTSLSINFFADLAGVKRALFTKEIRIWYILFLAAVFIGPISVGLWSRYNLKRRWFVATMIGSGILFYVLSTIIFIFGIAKQPNGSAVRITSFIFFYAFGFLAGLCLWGIQGVILNLPHEYKDTNPKTVGWMFSLIWGFGYVFFTLCLIIISCVPLIGGATNTGNNFTYALIGTCLIVVMSLISVIGALLIKEPSPDAKTFPSWFKK</sequence>
<evidence type="ECO:0000313" key="7">
    <source>
        <dbReference type="Proteomes" id="UP000500686"/>
    </source>
</evidence>
<accession>A0A6M4JBB6</accession>
<dbReference type="InterPro" id="IPR054938">
    <property type="entry name" value="Hexose_phos_transporter"/>
</dbReference>